<dbReference type="KEGG" id="salo:EF888_10445"/>
<evidence type="ECO:0000313" key="9">
    <source>
        <dbReference type="EMBL" id="PWK57208.1"/>
    </source>
</evidence>
<dbReference type="GO" id="GO:0004673">
    <property type="term" value="F:protein histidine kinase activity"/>
    <property type="evidence" value="ECO:0007669"/>
    <property type="project" value="UniProtKB-EC"/>
</dbReference>
<evidence type="ECO:0000256" key="7">
    <source>
        <dbReference type="ARBA" id="ARBA00022840"/>
    </source>
</evidence>
<dbReference type="InterPro" id="IPR013656">
    <property type="entry name" value="PAS_4"/>
</dbReference>
<name>A0A316G8M8_9RHOB</name>
<evidence type="ECO:0000256" key="3">
    <source>
        <dbReference type="ARBA" id="ARBA00022553"/>
    </source>
</evidence>
<dbReference type="RefSeq" id="WP_109758944.1">
    <property type="nucleotide sequence ID" value="NZ_CP034588.1"/>
</dbReference>
<evidence type="ECO:0000313" key="10">
    <source>
        <dbReference type="Proteomes" id="UP000245390"/>
    </source>
</evidence>
<evidence type="ECO:0000256" key="4">
    <source>
        <dbReference type="ARBA" id="ARBA00022679"/>
    </source>
</evidence>
<dbReference type="PANTHER" id="PTHR41523:SF7">
    <property type="entry name" value="HISTIDINE KINASE"/>
    <property type="match status" value="1"/>
</dbReference>
<dbReference type="SMART" id="SM00911">
    <property type="entry name" value="HWE_HK"/>
    <property type="match status" value="1"/>
</dbReference>
<dbReference type="InterPro" id="IPR036890">
    <property type="entry name" value="HATPase_C_sf"/>
</dbReference>
<dbReference type="InterPro" id="IPR011102">
    <property type="entry name" value="Sig_transdc_His_kinase_HWE"/>
</dbReference>
<dbReference type="Pfam" id="PF07536">
    <property type="entry name" value="HWE_HK"/>
    <property type="match status" value="1"/>
</dbReference>
<keyword evidence="10" id="KW-1185">Reference proteome</keyword>
<comment type="caution">
    <text evidence="9">The sequence shown here is derived from an EMBL/GenBank/DDBJ whole genome shotgun (WGS) entry which is preliminary data.</text>
</comment>
<evidence type="ECO:0000256" key="1">
    <source>
        <dbReference type="ARBA" id="ARBA00000085"/>
    </source>
</evidence>
<evidence type="ECO:0000256" key="6">
    <source>
        <dbReference type="ARBA" id="ARBA00022777"/>
    </source>
</evidence>
<dbReference type="Proteomes" id="UP000245390">
    <property type="component" value="Unassembled WGS sequence"/>
</dbReference>
<dbReference type="Gene3D" id="3.30.565.10">
    <property type="entry name" value="Histidine kinase-like ATPase, C-terminal domain"/>
    <property type="match status" value="1"/>
</dbReference>
<organism evidence="9 10">
    <name type="scientific">Silicimonas algicola</name>
    <dbReference type="NCBI Taxonomy" id="1826607"/>
    <lineage>
        <taxon>Bacteria</taxon>
        <taxon>Pseudomonadati</taxon>
        <taxon>Pseudomonadota</taxon>
        <taxon>Alphaproteobacteria</taxon>
        <taxon>Rhodobacterales</taxon>
        <taxon>Paracoccaceae</taxon>
    </lineage>
</organism>
<dbReference type="AlphaFoldDB" id="A0A316G8M8"/>
<dbReference type="SUPFAM" id="SSF55874">
    <property type="entry name" value="ATPase domain of HSP90 chaperone/DNA topoisomerase II/histidine kinase"/>
    <property type="match status" value="1"/>
</dbReference>
<dbReference type="PANTHER" id="PTHR41523">
    <property type="entry name" value="TWO-COMPONENT SYSTEM SENSOR PROTEIN"/>
    <property type="match status" value="1"/>
</dbReference>
<sequence>MLDENLTFLRGGGASADRIAEIDWAATPLGPISAWPAVLRISISNMLNSAFPKCLCWGDEKTMIYNDAFVPILGNKHPCMGQPFLDAWTEAADMLKPIVDKAYSGESVYIEDFHIVTTRSGAAEDAYFTFCYSPLRDEHGTVRGMLDTVIETTSTVHARELSTLRNRELVHRARNVYALVSSLISQTFRSAASVEDAQDRIQKRIRALVAAQDVLVEAKSVNGSIADIARRALSPFLLEDGPAIRIDGPDIGLGREQLTALSLALHELATNSVKYGALGDRKGYVELQWQLQGNDFRLTWRESDGPLVAKPGSRGFGSAIIQYALPEAFSGTVEVDYAPTGFTLALTAPADRLRADERTAEELLLPF</sequence>
<dbReference type="GO" id="GO:0005524">
    <property type="term" value="F:ATP binding"/>
    <property type="evidence" value="ECO:0007669"/>
    <property type="project" value="UniProtKB-KW"/>
</dbReference>
<keyword evidence="5" id="KW-0547">Nucleotide-binding</keyword>
<keyword evidence="6 9" id="KW-0418">Kinase</keyword>
<evidence type="ECO:0000259" key="8">
    <source>
        <dbReference type="SMART" id="SM00911"/>
    </source>
</evidence>
<dbReference type="EC" id="2.7.13.3" evidence="2"/>
<comment type="catalytic activity">
    <reaction evidence="1">
        <text>ATP + protein L-histidine = ADP + protein N-phospho-L-histidine.</text>
        <dbReference type="EC" id="2.7.13.3"/>
    </reaction>
</comment>
<keyword evidence="4" id="KW-0808">Transferase</keyword>
<accession>A0A316G8M8</accession>
<protein>
    <recommendedName>
        <fullName evidence="2">histidine kinase</fullName>
        <ecNumber evidence="2">2.7.13.3</ecNumber>
    </recommendedName>
</protein>
<keyword evidence="3" id="KW-0597">Phosphoprotein</keyword>
<dbReference type="Gene3D" id="3.30.450.20">
    <property type="entry name" value="PAS domain"/>
    <property type="match status" value="1"/>
</dbReference>
<dbReference type="Pfam" id="PF08448">
    <property type="entry name" value="PAS_4"/>
    <property type="match status" value="1"/>
</dbReference>
<feature type="domain" description="Signal transduction histidine kinase HWE region" evidence="8">
    <location>
        <begin position="168"/>
        <end position="250"/>
    </location>
</feature>
<dbReference type="OrthoDB" id="9816309at2"/>
<keyword evidence="7" id="KW-0067">ATP-binding</keyword>
<evidence type="ECO:0000256" key="2">
    <source>
        <dbReference type="ARBA" id="ARBA00012438"/>
    </source>
</evidence>
<evidence type="ECO:0000256" key="5">
    <source>
        <dbReference type="ARBA" id="ARBA00022741"/>
    </source>
</evidence>
<gene>
    <name evidence="9" type="ORF">C8D95_103447</name>
</gene>
<proteinExistence type="predicted"/>
<dbReference type="EMBL" id="QGGV01000003">
    <property type="protein sequence ID" value="PWK57208.1"/>
    <property type="molecule type" value="Genomic_DNA"/>
</dbReference>
<reference evidence="9 10" key="1">
    <citation type="submission" date="2018-05" db="EMBL/GenBank/DDBJ databases">
        <title>Genomic Encyclopedia of Type Strains, Phase IV (KMG-IV): sequencing the most valuable type-strain genomes for metagenomic binning, comparative biology and taxonomic classification.</title>
        <authorList>
            <person name="Goeker M."/>
        </authorList>
    </citation>
    <scope>NUCLEOTIDE SEQUENCE [LARGE SCALE GENOMIC DNA]</scope>
    <source>
        <strain evidence="9 10">DSM 103371</strain>
    </source>
</reference>